<dbReference type="GO" id="GO:0042781">
    <property type="term" value="F:3'-tRNA processing endoribonuclease activity"/>
    <property type="evidence" value="ECO:0007669"/>
    <property type="project" value="UniProtKB-EC"/>
</dbReference>
<dbReference type="PANTHER" id="PTHR12553">
    <property type="entry name" value="ZINC PHOSPHODIESTERASE ELAC PROTEIN 2"/>
    <property type="match status" value="1"/>
</dbReference>
<evidence type="ECO:0000259" key="16">
    <source>
        <dbReference type="Pfam" id="PF13691"/>
    </source>
</evidence>
<feature type="region of interest" description="Disordered" evidence="13">
    <location>
        <begin position="882"/>
        <end position="908"/>
    </location>
</feature>
<evidence type="ECO:0000256" key="2">
    <source>
        <dbReference type="ARBA" id="ARBA00001947"/>
    </source>
</evidence>
<evidence type="ECO:0000313" key="17">
    <source>
        <dbReference type="EMBL" id="KAK0417709.1"/>
    </source>
</evidence>
<evidence type="ECO:0000256" key="6">
    <source>
        <dbReference type="ARBA" id="ARBA00022694"/>
    </source>
</evidence>
<dbReference type="GO" id="GO:0046872">
    <property type="term" value="F:metal ion binding"/>
    <property type="evidence" value="ECO:0007669"/>
    <property type="project" value="UniProtKB-KW"/>
</dbReference>
<dbReference type="InterPro" id="IPR036866">
    <property type="entry name" value="RibonucZ/Hydroxyglut_hydro"/>
</dbReference>
<evidence type="ECO:0000259" key="15">
    <source>
        <dbReference type="Pfam" id="PF13359"/>
    </source>
</evidence>
<evidence type="ECO:0000256" key="13">
    <source>
        <dbReference type="SAM" id="MobiDB-lite"/>
    </source>
</evidence>
<dbReference type="Proteomes" id="UP001175271">
    <property type="component" value="Unassembled WGS sequence"/>
</dbReference>
<comment type="caution">
    <text evidence="17">The sequence shown here is derived from an EMBL/GenBank/DDBJ whole genome shotgun (WGS) entry which is preliminary data.</text>
</comment>
<protein>
    <recommendedName>
        <fullName evidence="5">ribonuclease Z</fullName>
        <ecNumber evidence="5">3.1.26.11</ecNumber>
    </recommendedName>
</protein>
<evidence type="ECO:0000256" key="5">
    <source>
        <dbReference type="ARBA" id="ARBA00012477"/>
    </source>
</evidence>
<keyword evidence="11" id="KW-0862">Zinc</keyword>
<keyword evidence="8" id="KW-0479">Metal-binding</keyword>
<name>A0AA39M213_9BILA</name>
<comment type="catalytic activity">
    <reaction evidence="1">
        <text>Endonucleolytic cleavage of RNA, removing extra 3' nucleotides from tRNA precursor, generating 3' termini of tRNAs. A 3'-hydroxy group is left at the tRNA terminus and a 5'-phosphoryl group is left at the trailer molecule.</text>
        <dbReference type="EC" id="3.1.26.11"/>
    </reaction>
</comment>
<dbReference type="EC" id="3.1.26.11" evidence="5"/>
<evidence type="ECO:0000256" key="8">
    <source>
        <dbReference type="ARBA" id="ARBA00022723"/>
    </source>
</evidence>
<keyword evidence="10" id="KW-0378">Hydrolase</keyword>
<dbReference type="Pfam" id="PF13691">
    <property type="entry name" value="Lactamase_B_4"/>
    <property type="match status" value="1"/>
</dbReference>
<proteinExistence type="inferred from homology"/>
<reference evidence="17" key="1">
    <citation type="submission" date="2023-06" db="EMBL/GenBank/DDBJ databases">
        <title>Genomic analysis of the entomopathogenic nematode Steinernema hermaphroditum.</title>
        <authorList>
            <person name="Schwarz E.M."/>
            <person name="Heppert J.K."/>
            <person name="Baniya A."/>
            <person name="Schwartz H.T."/>
            <person name="Tan C.-H."/>
            <person name="Antoshechkin I."/>
            <person name="Sternberg P.W."/>
            <person name="Goodrich-Blair H."/>
            <person name="Dillman A.R."/>
        </authorList>
    </citation>
    <scope>NUCLEOTIDE SEQUENCE</scope>
    <source>
        <strain evidence="17">PS9179</strain>
        <tissue evidence="17">Whole animal</tissue>
    </source>
</reference>
<comment type="similarity">
    <text evidence="4">Belongs to the RNase Z family.</text>
</comment>
<feature type="domain" description="tRNase Z endonuclease" evidence="16">
    <location>
        <begin position="184"/>
        <end position="234"/>
    </location>
</feature>
<keyword evidence="7" id="KW-0540">Nuclease</keyword>
<dbReference type="GO" id="GO:0005739">
    <property type="term" value="C:mitochondrion"/>
    <property type="evidence" value="ECO:0007669"/>
    <property type="project" value="TreeGrafter"/>
</dbReference>
<evidence type="ECO:0000256" key="10">
    <source>
        <dbReference type="ARBA" id="ARBA00022801"/>
    </source>
</evidence>
<dbReference type="InterPro" id="IPR047151">
    <property type="entry name" value="RNZ2-like"/>
</dbReference>
<accession>A0AA39M213</accession>
<dbReference type="Pfam" id="PF13359">
    <property type="entry name" value="DDE_Tnp_4"/>
    <property type="match status" value="1"/>
</dbReference>
<feature type="coiled-coil region" evidence="12">
    <location>
        <begin position="99"/>
        <end position="126"/>
    </location>
</feature>
<evidence type="ECO:0000256" key="3">
    <source>
        <dbReference type="ARBA" id="ARBA00001968"/>
    </source>
</evidence>
<dbReference type="InterPro" id="IPR027806">
    <property type="entry name" value="HARBI1_dom"/>
</dbReference>
<keyword evidence="6" id="KW-0819">tRNA processing</keyword>
<organism evidence="17 18">
    <name type="scientific">Steinernema hermaphroditum</name>
    <dbReference type="NCBI Taxonomy" id="289476"/>
    <lineage>
        <taxon>Eukaryota</taxon>
        <taxon>Metazoa</taxon>
        <taxon>Ecdysozoa</taxon>
        <taxon>Nematoda</taxon>
        <taxon>Chromadorea</taxon>
        <taxon>Rhabditida</taxon>
        <taxon>Tylenchina</taxon>
        <taxon>Panagrolaimomorpha</taxon>
        <taxon>Strongyloidoidea</taxon>
        <taxon>Steinernematidae</taxon>
        <taxon>Steinernema</taxon>
    </lineage>
</organism>
<feature type="domain" description="Metallo-beta-lactamase" evidence="14">
    <location>
        <begin position="594"/>
        <end position="819"/>
    </location>
</feature>
<evidence type="ECO:0000313" key="18">
    <source>
        <dbReference type="Proteomes" id="UP001175271"/>
    </source>
</evidence>
<dbReference type="AlphaFoldDB" id="A0AA39M213"/>
<dbReference type="CDD" id="cd07718">
    <property type="entry name" value="RNaseZ_ELAC1_ELAC2-C-term-like_MBL-fold"/>
    <property type="match status" value="1"/>
</dbReference>
<evidence type="ECO:0000256" key="11">
    <source>
        <dbReference type="ARBA" id="ARBA00022833"/>
    </source>
</evidence>
<evidence type="ECO:0000256" key="4">
    <source>
        <dbReference type="ARBA" id="ARBA00007823"/>
    </source>
</evidence>
<evidence type="ECO:0000256" key="9">
    <source>
        <dbReference type="ARBA" id="ARBA00022759"/>
    </source>
</evidence>
<dbReference type="SUPFAM" id="SSF56281">
    <property type="entry name" value="Metallo-hydrolase/oxidoreductase"/>
    <property type="match status" value="2"/>
</dbReference>
<comment type="cofactor">
    <cofactor evidence="2">
        <name>Zn(2+)</name>
        <dbReference type="ChEBI" id="CHEBI:29105"/>
    </cofactor>
</comment>
<keyword evidence="9" id="KW-0255">Endonuclease</keyword>
<dbReference type="PANTHER" id="PTHR12553:SF49">
    <property type="entry name" value="ZINC PHOSPHODIESTERASE ELAC PROTEIN 2"/>
    <property type="match status" value="1"/>
</dbReference>
<comment type="cofactor">
    <cofactor evidence="3">
        <name>a divalent metal cation</name>
        <dbReference type="ChEBI" id="CHEBI:60240"/>
    </cofactor>
</comment>
<keyword evidence="12" id="KW-0175">Coiled coil</keyword>
<dbReference type="GO" id="GO:1990180">
    <property type="term" value="P:mitochondrial tRNA 3'-end processing"/>
    <property type="evidence" value="ECO:0007669"/>
    <property type="project" value="TreeGrafter"/>
</dbReference>
<dbReference type="InterPro" id="IPR027794">
    <property type="entry name" value="tRNase_Z_dom"/>
</dbReference>
<evidence type="ECO:0000256" key="7">
    <source>
        <dbReference type="ARBA" id="ARBA00022722"/>
    </source>
</evidence>
<evidence type="ECO:0000256" key="1">
    <source>
        <dbReference type="ARBA" id="ARBA00000402"/>
    </source>
</evidence>
<dbReference type="Gene3D" id="3.60.15.10">
    <property type="entry name" value="Ribonuclease Z/Hydroxyacylglutathione hydrolase-like"/>
    <property type="match status" value="2"/>
</dbReference>
<evidence type="ECO:0000256" key="12">
    <source>
        <dbReference type="SAM" id="Coils"/>
    </source>
</evidence>
<evidence type="ECO:0000259" key="14">
    <source>
        <dbReference type="Pfam" id="PF12706"/>
    </source>
</evidence>
<feature type="domain" description="DDE Tnp4" evidence="15">
    <location>
        <begin position="2"/>
        <end position="80"/>
    </location>
</feature>
<dbReference type="EMBL" id="JAUCMV010000002">
    <property type="protein sequence ID" value="KAK0417709.1"/>
    <property type="molecule type" value="Genomic_DNA"/>
</dbReference>
<dbReference type="Pfam" id="PF12706">
    <property type="entry name" value="Lactamase_B_2"/>
    <property type="match status" value="1"/>
</dbReference>
<dbReference type="FunFam" id="3.60.15.10:FF:000135">
    <property type="entry name" value="Ribonuclease Z"/>
    <property type="match status" value="1"/>
</dbReference>
<dbReference type="InterPro" id="IPR001279">
    <property type="entry name" value="Metallo-B-lactamas"/>
</dbReference>
<sequence>MQAPPDREFEFVNRKLYHSINYMVIATPQLTAIAANAKFPGRAHDSRIFKESVIYSDLTHRRKDGILLGDSAYSAESTVNRILATRSVPQLSLRCISSKHSNQKLYDDLNKRIEKYQRELWKHARASFKSRHINTSIQNLRQTMVDMKTKQEKFASNASTSTDPSQQIPSLVSLEVLSNGTTHKHPSVVIRTPHRVYMFNCPEGSSRFLPQLRLKSLNVSDIFITRASWSNIGGIAGILLSKERTTEATRLHGPYSVKDYLDCIRPFTDSDFGTSKYPSRVDEHTYDMEKFEDHAVIIRYLPLMDLSSTDIPDDGLTVCSTDVAFLVTLKEAPRRIDPNKLIEKKVPKGPLISKLKAGATVTLPDGRVIRPDDVLMERTFGSDRPNTLIVELKDLKMLPALRENSCLQPFVSKEQQLNFVVHYTRKDVLEDRSYQNWMSSFGPGCRHVVVNATGKSVPHMESMYRNQVLLNHIDEGFFPLLSPNTFDDIHGQDHEEDSSRQIVAAKPLQRFSMRGELSTEDPILIDLRRTELLKKFDDNDKLKTALAEYRNTLQEGCTDEIYPCLSFLGTSSAVPSKYRNVSGYYLELSEKSAIMIDCGEGSFGQLRVLYGEDGLSEKLLKLNAIFVTHAHQDHMNGLYNVIIERHRVFQSLGVPYKPLLLVCNRNVRKPLTTFSRCFYNVESLVSVLDISQNRGSPERNQKAYNQQITFDIAQHMPSDLYNAEKWNLRSAIAVQVHHTRMANGFVITDCSGKKLVFSGDTMPCELLIQAGKGADVLVHEATFEDDHEKDAQRKKHSTMLQAVTVGEKMGAKNTILSHFSARYPKVPWLPEYLDHKGNITVAMDNLVIPFGRLPAGPKMVPVFRELYEEELFDIQMKREQRRIRRNEEGEGEGGGGPAKKRRTADATM</sequence>
<keyword evidence="18" id="KW-1185">Reference proteome</keyword>
<gene>
    <name evidence="17" type="ORF">QR680_013164</name>
</gene>